<evidence type="ECO:0000256" key="1">
    <source>
        <dbReference type="SAM" id="Phobius"/>
    </source>
</evidence>
<sequence length="138" mass="15399">MTLQSFASPALCFPRRPSRSQCLNLFRPLTLINLLVLLIVIILQVIPVTAHFCGNNRIPYGIEIYRNGQPSLLCSRPSCFEKTYAECDERAMKSHVTLTPAGSEALINPMETTNHCTYSAASLSPLHYSQSHSTPMWS</sequence>
<keyword evidence="1" id="KW-0812">Transmembrane</keyword>
<keyword evidence="1" id="KW-1133">Transmembrane helix</keyword>
<dbReference type="Proteomes" id="UP000887574">
    <property type="component" value="Unplaced"/>
</dbReference>
<feature type="transmembrane region" description="Helical" evidence="1">
    <location>
        <begin position="25"/>
        <end position="46"/>
    </location>
</feature>
<proteinExistence type="predicted"/>
<dbReference type="WBParaSite" id="jg18211">
    <property type="protein sequence ID" value="jg18211"/>
    <property type="gene ID" value="jg18211"/>
</dbReference>
<name>A0A915DBS9_9BILA</name>
<keyword evidence="1" id="KW-0472">Membrane</keyword>
<reference evidence="3" key="1">
    <citation type="submission" date="2022-11" db="UniProtKB">
        <authorList>
            <consortium name="WormBaseParasite"/>
        </authorList>
    </citation>
    <scope>IDENTIFICATION</scope>
</reference>
<protein>
    <submittedName>
        <fullName evidence="3">Uncharacterized protein</fullName>
    </submittedName>
</protein>
<organism evidence="2 3">
    <name type="scientific">Ditylenchus dipsaci</name>
    <dbReference type="NCBI Taxonomy" id="166011"/>
    <lineage>
        <taxon>Eukaryota</taxon>
        <taxon>Metazoa</taxon>
        <taxon>Ecdysozoa</taxon>
        <taxon>Nematoda</taxon>
        <taxon>Chromadorea</taxon>
        <taxon>Rhabditida</taxon>
        <taxon>Tylenchina</taxon>
        <taxon>Tylenchomorpha</taxon>
        <taxon>Sphaerularioidea</taxon>
        <taxon>Anguinidae</taxon>
        <taxon>Anguininae</taxon>
        <taxon>Ditylenchus</taxon>
    </lineage>
</organism>
<dbReference type="AlphaFoldDB" id="A0A915DBS9"/>
<evidence type="ECO:0000313" key="3">
    <source>
        <dbReference type="WBParaSite" id="jg18211"/>
    </source>
</evidence>
<accession>A0A915DBS9</accession>
<evidence type="ECO:0000313" key="2">
    <source>
        <dbReference type="Proteomes" id="UP000887574"/>
    </source>
</evidence>
<keyword evidence="2" id="KW-1185">Reference proteome</keyword>